<dbReference type="PANTHER" id="PTHR16305:SF35">
    <property type="entry name" value="TRANSCRIPTIONAL ACTIVATOR DOMAIN"/>
    <property type="match status" value="1"/>
</dbReference>
<dbReference type="CDD" id="cd06170">
    <property type="entry name" value="LuxR_C_like"/>
    <property type="match status" value="1"/>
</dbReference>
<dbReference type="InterPro" id="IPR016032">
    <property type="entry name" value="Sig_transdc_resp-reg_C-effctor"/>
</dbReference>
<feature type="compositionally biased region" description="Gly residues" evidence="3">
    <location>
        <begin position="621"/>
        <end position="643"/>
    </location>
</feature>
<feature type="compositionally biased region" description="Gly residues" evidence="3">
    <location>
        <begin position="591"/>
        <end position="611"/>
    </location>
</feature>
<dbReference type="InterPro" id="IPR041664">
    <property type="entry name" value="AAA_16"/>
</dbReference>
<keyword evidence="6" id="KW-1185">Reference proteome</keyword>
<sequence length="1124" mass="114457">MQLYERHEVLDAVGADLARAARGAGGVTVVLGSPGIGKTRLAAEIAARARAAGMTVLSARGHELEQDLPFGVVLQLLEPALADGVAGSVAGSAHAERAAMFAGDASGAQTVFEPGSASVLTDPASVVHALYRLTLRLSARSPLALLVDDAHWADAPSLRWLNYLARRSDRAAVLSVVLSRSQEPGPAQPLVEALAQAQAARTVVLRPLTRTAVAALLLSALGPSSERFVDACRHATGGNPFLLTELIRHLAQSPTQAIDSDAAELAPIVPETISRWVLARVNRLGPQTLAVVRAAAVLGEHGRLDQVASLAGLSTSNAADACDLARAAGILAPSAAFAFSHPLVAGAIRADIPTSARGLMHRRAARMLARSGAAAPQIAAHLLAAPPIGDAWTVARLRKAADRALAAGAPEIAAEYLRRAAEEPPPPQLRGQVHHEWGIAASHLDPRSALPLFQLAVEQSTDRHARCEAALGLAKAFSHCDQVGSAVAVLDATAATIGHPGDTRRLRVEQSVWSAWWAGHADPGGRRALLECLGGSGSGDGRGAGSGGSSGGGAGGDEVAGASGRRIGGGGGDRGGDGSAGGEGDGADGRSIGGGGSSADGGARTGASGGDKSGRTRAGERGIGGGGAGAGASNGGGDEGGHAGAGERCIDAGGGGSGGAAGGGARSVVGAAGRDEAGRASSGTGGRCIGGESGAGYRIEHGGGSGGADRGGGNARDVRTVLVLRAWEAMIAGDPVAEVCGAVERAVAVGADWASEGHDFENPCILAQVYIFTDRLDAATALLDRGVAHLDRHGWRGTHYSFVQTLRAVAAYRRGDLLAAERDARAAWRLVAELGSGVPSWWWSLGTLIQVLTARGRLAEAHGLAAQNGLGERPCDALLLPDPLTVRGELRLAQGRSADAAADLEAAGRVLEAHGCLSPSWNPWLMDLALARGSARASAQEALVRARRAGTPWAIGRALRTVGLLTPGPESIEVLEHSVEVLERSPARYEHARSLVAWGAALRRANHRSAARAPLRTGLDLATQCGADHLADQARTELAATGARAPRARLTGPEALTPSETRVAALAAGGMNNPQIAEALHISRKTVEKHLAGTFTKLGVHSRHDLDQALASDPAAGDSPHRAA</sequence>
<evidence type="ECO:0000256" key="3">
    <source>
        <dbReference type="SAM" id="MobiDB-lite"/>
    </source>
</evidence>
<proteinExistence type="predicted"/>
<dbReference type="PROSITE" id="PS50043">
    <property type="entry name" value="HTH_LUXR_2"/>
    <property type="match status" value="1"/>
</dbReference>
<dbReference type="RefSeq" id="WP_344669600.1">
    <property type="nucleotide sequence ID" value="NZ_BAAAQN010000049.1"/>
</dbReference>
<name>A0ABN2V4Q1_9ACTN</name>
<dbReference type="Proteomes" id="UP001500751">
    <property type="component" value="Unassembled WGS sequence"/>
</dbReference>
<feature type="region of interest" description="Disordered" evidence="3">
    <location>
        <begin position="540"/>
        <end position="643"/>
    </location>
</feature>
<dbReference type="PRINTS" id="PR00038">
    <property type="entry name" value="HTHLUXR"/>
</dbReference>
<dbReference type="SUPFAM" id="SSF48452">
    <property type="entry name" value="TPR-like"/>
    <property type="match status" value="1"/>
</dbReference>
<dbReference type="Pfam" id="PF13191">
    <property type="entry name" value="AAA_16"/>
    <property type="match status" value="1"/>
</dbReference>
<feature type="compositionally biased region" description="Gly residues" evidence="3">
    <location>
        <begin position="566"/>
        <end position="584"/>
    </location>
</feature>
<evidence type="ECO:0000259" key="4">
    <source>
        <dbReference type="PROSITE" id="PS50043"/>
    </source>
</evidence>
<feature type="compositionally biased region" description="Gly residues" evidence="3">
    <location>
        <begin position="540"/>
        <end position="558"/>
    </location>
</feature>
<dbReference type="SMART" id="SM00421">
    <property type="entry name" value="HTH_LUXR"/>
    <property type="match status" value="1"/>
</dbReference>
<dbReference type="Pfam" id="PF00196">
    <property type="entry name" value="GerE"/>
    <property type="match status" value="1"/>
</dbReference>
<protein>
    <recommendedName>
        <fullName evidence="4">HTH luxR-type domain-containing protein</fullName>
    </recommendedName>
</protein>
<dbReference type="InterPro" id="IPR027417">
    <property type="entry name" value="P-loop_NTPase"/>
</dbReference>
<evidence type="ECO:0000256" key="2">
    <source>
        <dbReference type="ARBA" id="ARBA00022840"/>
    </source>
</evidence>
<dbReference type="InterPro" id="IPR011990">
    <property type="entry name" value="TPR-like_helical_dom_sf"/>
</dbReference>
<keyword evidence="1" id="KW-0547">Nucleotide-binding</keyword>
<feature type="domain" description="HTH luxR-type" evidence="4">
    <location>
        <begin position="1049"/>
        <end position="1114"/>
    </location>
</feature>
<reference evidence="5 6" key="1">
    <citation type="journal article" date="2019" name="Int. J. Syst. Evol. Microbiol.">
        <title>The Global Catalogue of Microorganisms (GCM) 10K type strain sequencing project: providing services to taxonomists for standard genome sequencing and annotation.</title>
        <authorList>
            <consortium name="The Broad Institute Genomics Platform"/>
            <consortium name="The Broad Institute Genome Sequencing Center for Infectious Disease"/>
            <person name="Wu L."/>
            <person name="Ma J."/>
        </authorList>
    </citation>
    <scope>NUCLEOTIDE SEQUENCE [LARGE SCALE GENOMIC DNA]</scope>
    <source>
        <strain evidence="5 6">JCM 16014</strain>
    </source>
</reference>
<dbReference type="InterPro" id="IPR036388">
    <property type="entry name" value="WH-like_DNA-bd_sf"/>
</dbReference>
<dbReference type="EMBL" id="BAAAQN010000049">
    <property type="protein sequence ID" value="GAA2050319.1"/>
    <property type="molecule type" value="Genomic_DNA"/>
</dbReference>
<comment type="caution">
    <text evidence="5">The sequence shown here is derived from an EMBL/GenBank/DDBJ whole genome shotgun (WGS) entry which is preliminary data.</text>
</comment>
<gene>
    <name evidence="5" type="ORF">GCM10009839_65870</name>
</gene>
<dbReference type="PANTHER" id="PTHR16305">
    <property type="entry name" value="TESTICULAR SOLUBLE ADENYLYL CYCLASE"/>
    <property type="match status" value="1"/>
</dbReference>
<dbReference type="Gene3D" id="1.10.10.10">
    <property type="entry name" value="Winged helix-like DNA-binding domain superfamily/Winged helix DNA-binding domain"/>
    <property type="match status" value="1"/>
</dbReference>
<dbReference type="InterPro" id="IPR000792">
    <property type="entry name" value="Tscrpt_reg_LuxR_C"/>
</dbReference>
<dbReference type="SUPFAM" id="SSF52540">
    <property type="entry name" value="P-loop containing nucleoside triphosphate hydrolases"/>
    <property type="match status" value="1"/>
</dbReference>
<keyword evidence="2" id="KW-0067">ATP-binding</keyword>
<evidence type="ECO:0000313" key="5">
    <source>
        <dbReference type="EMBL" id="GAA2050319.1"/>
    </source>
</evidence>
<evidence type="ECO:0000256" key="1">
    <source>
        <dbReference type="ARBA" id="ARBA00022741"/>
    </source>
</evidence>
<evidence type="ECO:0000313" key="6">
    <source>
        <dbReference type="Proteomes" id="UP001500751"/>
    </source>
</evidence>
<accession>A0ABN2V4Q1</accession>
<organism evidence="5 6">
    <name type="scientific">Catenulispora yoronensis</name>
    <dbReference type="NCBI Taxonomy" id="450799"/>
    <lineage>
        <taxon>Bacteria</taxon>
        <taxon>Bacillati</taxon>
        <taxon>Actinomycetota</taxon>
        <taxon>Actinomycetes</taxon>
        <taxon>Catenulisporales</taxon>
        <taxon>Catenulisporaceae</taxon>
        <taxon>Catenulispora</taxon>
    </lineage>
</organism>
<dbReference type="SUPFAM" id="SSF46894">
    <property type="entry name" value="C-terminal effector domain of the bipartite response regulators"/>
    <property type="match status" value="1"/>
</dbReference>